<evidence type="ECO:0000313" key="2">
    <source>
        <dbReference type="Proteomes" id="UP000729402"/>
    </source>
</evidence>
<dbReference type="Proteomes" id="UP000729402">
    <property type="component" value="Unassembled WGS sequence"/>
</dbReference>
<protein>
    <submittedName>
        <fullName evidence="1">Uncharacterized protein</fullName>
    </submittedName>
</protein>
<keyword evidence="2" id="KW-1185">Reference proteome</keyword>
<dbReference type="AlphaFoldDB" id="A0A8J5SHJ5"/>
<dbReference type="EMBL" id="JAAALK010000286">
    <property type="protein sequence ID" value="KAG8063772.1"/>
    <property type="molecule type" value="Genomic_DNA"/>
</dbReference>
<accession>A0A8J5SHJ5</accession>
<comment type="caution">
    <text evidence="1">The sequence shown here is derived from an EMBL/GenBank/DDBJ whole genome shotgun (WGS) entry which is preliminary data.</text>
</comment>
<evidence type="ECO:0000313" key="1">
    <source>
        <dbReference type="EMBL" id="KAG8063772.1"/>
    </source>
</evidence>
<sequence>MPKRRPASYNGATTSSLCLEPCARNGGFAKDRVFGNFTITSLDTFSLQRFYPPPPPHGAVALPTPVGLLVLPAAASARRHHPRLGCRLLLLGSARPQHLCECHADVVLLAISILLQSRPEEARWLEAGGDGDVASSRNTSLYRIELYTASERSNIFYGSA</sequence>
<proteinExistence type="predicted"/>
<reference evidence="1" key="2">
    <citation type="submission" date="2021-02" db="EMBL/GenBank/DDBJ databases">
        <authorList>
            <person name="Kimball J.A."/>
            <person name="Haas M.W."/>
            <person name="Macchietto M."/>
            <person name="Kono T."/>
            <person name="Duquette J."/>
            <person name="Shao M."/>
        </authorList>
    </citation>
    <scope>NUCLEOTIDE SEQUENCE</scope>
    <source>
        <tissue evidence="1">Fresh leaf tissue</tissue>
    </source>
</reference>
<reference evidence="1" key="1">
    <citation type="journal article" date="2021" name="bioRxiv">
        <title>Whole Genome Assembly and Annotation of Northern Wild Rice, Zizania palustris L., Supports a Whole Genome Duplication in the Zizania Genus.</title>
        <authorList>
            <person name="Haas M."/>
            <person name="Kono T."/>
            <person name="Macchietto M."/>
            <person name="Millas R."/>
            <person name="McGilp L."/>
            <person name="Shao M."/>
            <person name="Duquette J."/>
            <person name="Hirsch C.N."/>
            <person name="Kimball J."/>
        </authorList>
    </citation>
    <scope>NUCLEOTIDE SEQUENCE</scope>
    <source>
        <tissue evidence="1">Fresh leaf tissue</tissue>
    </source>
</reference>
<name>A0A8J5SHJ5_ZIZPA</name>
<organism evidence="1 2">
    <name type="scientific">Zizania palustris</name>
    <name type="common">Northern wild rice</name>
    <dbReference type="NCBI Taxonomy" id="103762"/>
    <lineage>
        <taxon>Eukaryota</taxon>
        <taxon>Viridiplantae</taxon>
        <taxon>Streptophyta</taxon>
        <taxon>Embryophyta</taxon>
        <taxon>Tracheophyta</taxon>
        <taxon>Spermatophyta</taxon>
        <taxon>Magnoliopsida</taxon>
        <taxon>Liliopsida</taxon>
        <taxon>Poales</taxon>
        <taxon>Poaceae</taxon>
        <taxon>BOP clade</taxon>
        <taxon>Oryzoideae</taxon>
        <taxon>Oryzeae</taxon>
        <taxon>Zizaniinae</taxon>
        <taxon>Zizania</taxon>
    </lineage>
</organism>
<gene>
    <name evidence="1" type="ORF">GUJ93_ZPchr0003g18480</name>
</gene>